<evidence type="ECO:0000256" key="4">
    <source>
        <dbReference type="ARBA" id="ARBA00023136"/>
    </source>
</evidence>
<feature type="chain" id="PRO_5042459304" evidence="6">
    <location>
        <begin position="22"/>
        <end position="576"/>
    </location>
</feature>
<comment type="caution">
    <text evidence="9">The sequence shown here is derived from an EMBL/GenBank/DDBJ whole genome shotgun (WGS) entry which is preliminary data.</text>
</comment>
<name>A0AAJ1VH54_9FLAO</name>
<dbReference type="EMBL" id="JAUFQH010000008">
    <property type="protein sequence ID" value="MDN3620019.1"/>
    <property type="molecule type" value="Genomic_DNA"/>
</dbReference>
<keyword evidence="3 6" id="KW-0732">Signal</keyword>
<dbReference type="InterPro" id="IPR033985">
    <property type="entry name" value="SusD-like_N"/>
</dbReference>
<feature type="domain" description="RagB/SusD" evidence="7">
    <location>
        <begin position="308"/>
        <end position="576"/>
    </location>
</feature>
<protein>
    <submittedName>
        <fullName evidence="9">RagB/SusD family nutrient uptake outer membrane protein</fullName>
    </submittedName>
</protein>
<evidence type="ECO:0000259" key="7">
    <source>
        <dbReference type="Pfam" id="PF07980"/>
    </source>
</evidence>
<dbReference type="Pfam" id="PF07980">
    <property type="entry name" value="SusD_RagB"/>
    <property type="match status" value="1"/>
</dbReference>
<dbReference type="InterPro" id="IPR012944">
    <property type="entry name" value="SusD_RagB_dom"/>
</dbReference>
<feature type="domain" description="SusD-like N-terminal" evidence="8">
    <location>
        <begin position="82"/>
        <end position="227"/>
    </location>
</feature>
<comment type="similarity">
    <text evidence="2">Belongs to the SusD family.</text>
</comment>
<evidence type="ECO:0000256" key="5">
    <source>
        <dbReference type="ARBA" id="ARBA00023237"/>
    </source>
</evidence>
<proteinExistence type="inferred from homology"/>
<accession>A0AAJ1VH54</accession>
<dbReference type="SUPFAM" id="SSF48452">
    <property type="entry name" value="TPR-like"/>
    <property type="match status" value="1"/>
</dbReference>
<feature type="signal peptide" evidence="6">
    <location>
        <begin position="1"/>
        <end position="21"/>
    </location>
</feature>
<comment type="subcellular location">
    <subcellularLocation>
        <location evidence="1">Cell outer membrane</location>
    </subcellularLocation>
</comment>
<dbReference type="Gene3D" id="1.25.40.390">
    <property type="match status" value="1"/>
</dbReference>
<reference evidence="9 10" key="1">
    <citation type="journal article" date="2014" name="Int. J. Syst. Evol. Microbiol.">
        <title>Complete genome sequence of Corynebacterium casei LMG S-19264T (=DSM 44701T), isolated from a smear-ripened cheese.</title>
        <authorList>
            <consortium name="US DOE Joint Genome Institute (JGI-PGF)"/>
            <person name="Walter F."/>
            <person name="Albersmeier A."/>
            <person name="Kalinowski J."/>
            <person name="Ruckert C."/>
        </authorList>
    </citation>
    <scope>NUCLEOTIDE SEQUENCE [LARGE SCALE GENOMIC DNA]</scope>
    <source>
        <strain evidence="9 10">CECT 8670</strain>
    </source>
</reference>
<dbReference type="Pfam" id="PF14322">
    <property type="entry name" value="SusD-like_3"/>
    <property type="match status" value="1"/>
</dbReference>
<gene>
    <name evidence="9" type="ORF">QWY81_11195</name>
</gene>
<keyword evidence="5" id="KW-0998">Cell outer membrane</keyword>
<evidence type="ECO:0000256" key="1">
    <source>
        <dbReference type="ARBA" id="ARBA00004442"/>
    </source>
</evidence>
<evidence type="ECO:0000259" key="8">
    <source>
        <dbReference type="Pfam" id="PF14322"/>
    </source>
</evidence>
<dbReference type="InterPro" id="IPR011990">
    <property type="entry name" value="TPR-like_helical_dom_sf"/>
</dbReference>
<organism evidence="9 10">
    <name type="scientific">Polaribacter sejongensis</name>
    <dbReference type="NCBI Taxonomy" id="985043"/>
    <lineage>
        <taxon>Bacteria</taxon>
        <taxon>Pseudomonadati</taxon>
        <taxon>Bacteroidota</taxon>
        <taxon>Flavobacteriia</taxon>
        <taxon>Flavobacteriales</taxon>
        <taxon>Flavobacteriaceae</taxon>
    </lineage>
</organism>
<dbReference type="GO" id="GO:0009279">
    <property type="term" value="C:cell outer membrane"/>
    <property type="evidence" value="ECO:0007669"/>
    <property type="project" value="UniProtKB-SubCell"/>
</dbReference>
<dbReference type="Proteomes" id="UP001228636">
    <property type="component" value="Unassembled WGS sequence"/>
</dbReference>
<evidence type="ECO:0000256" key="2">
    <source>
        <dbReference type="ARBA" id="ARBA00006275"/>
    </source>
</evidence>
<evidence type="ECO:0000256" key="3">
    <source>
        <dbReference type="ARBA" id="ARBA00022729"/>
    </source>
</evidence>
<dbReference type="AlphaFoldDB" id="A0AAJ1VH54"/>
<dbReference type="RefSeq" id="WP_261972737.1">
    <property type="nucleotide sequence ID" value="NZ_CP103460.1"/>
</dbReference>
<evidence type="ECO:0000313" key="9">
    <source>
        <dbReference type="EMBL" id="MDN3620019.1"/>
    </source>
</evidence>
<dbReference type="PROSITE" id="PS51257">
    <property type="entry name" value="PROKAR_LIPOPROTEIN"/>
    <property type="match status" value="1"/>
</dbReference>
<keyword evidence="4" id="KW-0472">Membrane</keyword>
<sequence>MKKIKLIYLFAAIGFFSMTSCEDVLDTDSLGSYPNDLIFSDPAQLEKVVYSAYNSTESWGLNKSIWWARRFNVEVGSFEAKFNFNDLDRLRIRGNGWTALNPGDFNNKWRDYFLFINEINQFLDNVDESEAMKTDADQVNILKAEMQFLRANLYAKMIKMFGSLPIFDTAFGLGSEFNLPRNSYEECVAFIVKELDEAAAVLPVTRPASEFGRATKLAALAVKSRTLLFAASKLHDPATLPNGPFYDYAKATKWQDAADAAKAVIDLVGGRDLIATPDAEAYQKLFLSANQDILFARPYGETLYDFGLDVNSLPDQTQSPSGYGGWGLSSPTHNFALEFNMADGSTTSGVSFDAEDPNANREMRYYADLNYQGATFRGRTVDYSLSDSIGVAPNRVPAFPHGLDSSEGLGNVRHSSKTGYNIRKFQDESLVTTTDVSAGRPYILYRLAEVYLNYAEAQAELNNDSEAKIYLNKVSTRALQPEITVTGDALKEAIKRERRIELAFEGHNFWDERRWMNPDNLGFDIKGLKWKKEVSGVLTHTEYSVVTRPWFDKQYYLPIPNQEIQKAPALLQNDGY</sequence>
<evidence type="ECO:0000313" key="10">
    <source>
        <dbReference type="Proteomes" id="UP001228636"/>
    </source>
</evidence>
<evidence type="ECO:0000256" key="6">
    <source>
        <dbReference type="SAM" id="SignalP"/>
    </source>
</evidence>